<dbReference type="Gene3D" id="1.10.260.40">
    <property type="entry name" value="lambda repressor-like DNA-binding domains"/>
    <property type="match status" value="1"/>
</dbReference>
<dbReference type="SMART" id="SM00530">
    <property type="entry name" value="HTH_XRE"/>
    <property type="match status" value="1"/>
</dbReference>
<evidence type="ECO:0000259" key="2">
    <source>
        <dbReference type="PROSITE" id="PS50943"/>
    </source>
</evidence>
<accession>A0A4R2SSF0</accession>
<dbReference type="InterPro" id="IPR010982">
    <property type="entry name" value="Lambda_DNA-bd_dom_sf"/>
</dbReference>
<feature type="domain" description="HTH cro/C1-type" evidence="2">
    <location>
        <begin position="6"/>
        <end position="60"/>
    </location>
</feature>
<dbReference type="AlphaFoldDB" id="A0A4R2SSF0"/>
<dbReference type="PANTHER" id="PTHR46558">
    <property type="entry name" value="TRACRIPTIONAL REGULATORY PROTEIN-RELATED-RELATED"/>
    <property type="match status" value="1"/>
</dbReference>
<dbReference type="GO" id="GO:0003677">
    <property type="term" value="F:DNA binding"/>
    <property type="evidence" value="ECO:0007669"/>
    <property type="project" value="UniProtKB-KW"/>
</dbReference>
<dbReference type="PROSITE" id="PS50943">
    <property type="entry name" value="HTH_CROC1"/>
    <property type="match status" value="1"/>
</dbReference>
<name>A0A4R2SSF0_9PAST</name>
<dbReference type="PANTHER" id="PTHR46558:SF4">
    <property type="entry name" value="DNA-BIDING PHAGE PROTEIN"/>
    <property type="match status" value="1"/>
</dbReference>
<dbReference type="OrthoDB" id="5772764at2"/>
<keyword evidence="4" id="KW-1185">Reference proteome</keyword>
<evidence type="ECO:0000313" key="4">
    <source>
        <dbReference type="Proteomes" id="UP000295763"/>
    </source>
</evidence>
<gene>
    <name evidence="3" type="ORF">EDC44_13226</name>
</gene>
<dbReference type="EMBL" id="SLYB01000032">
    <property type="protein sequence ID" value="TCP91286.1"/>
    <property type="molecule type" value="Genomic_DNA"/>
</dbReference>
<sequence>MLNQALKLTRQFHKLNQSELAKALNVSTSHISEIETGKNTITLDMLQKYATYFDIPVSHLMLFAEQIENETLRSEKVRKFVAKKVLAIMDWVVKQNEKKEKAHHS</sequence>
<organism evidence="3 4">
    <name type="scientific">Cricetibacter osteomyelitidis</name>
    <dbReference type="NCBI Taxonomy" id="1521931"/>
    <lineage>
        <taxon>Bacteria</taxon>
        <taxon>Pseudomonadati</taxon>
        <taxon>Pseudomonadota</taxon>
        <taxon>Gammaproteobacteria</taxon>
        <taxon>Pasteurellales</taxon>
        <taxon>Pasteurellaceae</taxon>
        <taxon>Cricetibacter</taxon>
    </lineage>
</organism>
<dbReference type="Proteomes" id="UP000295763">
    <property type="component" value="Unassembled WGS sequence"/>
</dbReference>
<keyword evidence="1 3" id="KW-0238">DNA-binding</keyword>
<dbReference type="Pfam" id="PF01381">
    <property type="entry name" value="HTH_3"/>
    <property type="match status" value="1"/>
</dbReference>
<reference evidence="3 4" key="1">
    <citation type="submission" date="2019-03" db="EMBL/GenBank/DDBJ databases">
        <title>Genomic Encyclopedia of Type Strains, Phase IV (KMG-IV): sequencing the most valuable type-strain genomes for metagenomic binning, comparative biology and taxonomic classification.</title>
        <authorList>
            <person name="Goeker M."/>
        </authorList>
    </citation>
    <scope>NUCLEOTIDE SEQUENCE [LARGE SCALE GENOMIC DNA]</scope>
    <source>
        <strain evidence="3 4">DSM 28404</strain>
    </source>
</reference>
<proteinExistence type="predicted"/>
<comment type="caution">
    <text evidence="3">The sequence shown here is derived from an EMBL/GenBank/DDBJ whole genome shotgun (WGS) entry which is preliminary data.</text>
</comment>
<dbReference type="CDD" id="cd00093">
    <property type="entry name" value="HTH_XRE"/>
    <property type="match status" value="1"/>
</dbReference>
<protein>
    <submittedName>
        <fullName evidence="3">DNA-binding XRE family transcriptional regulator</fullName>
    </submittedName>
</protein>
<dbReference type="SUPFAM" id="SSF47413">
    <property type="entry name" value="lambda repressor-like DNA-binding domains"/>
    <property type="match status" value="1"/>
</dbReference>
<dbReference type="RefSeq" id="WP_131978936.1">
    <property type="nucleotide sequence ID" value="NZ_SLYB01000032.1"/>
</dbReference>
<evidence type="ECO:0000313" key="3">
    <source>
        <dbReference type="EMBL" id="TCP91286.1"/>
    </source>
</evidence>
<evidence type="ECO:0000256" key="1">
    <source>
        <dbReference type="ARBA" id="ARBA00023125"/>
    </source>
</evidence>
<dbReference type="InterPro" id="IPR001387">
    <property type="entry name" value="Cro/C1-type_HTH"/>
</dbReference>